<name>A0ABZ0S7V5_9GAMM</name>
<dbReference type="SUPFAM" id="SSF46894">
    <property type="entry name" value="C-terminal effector domain of the bipartite response regulators"/>
    <property type="match status" value="1"/>
</dbReference>
<dbReference type="PROSITE" id="PS51755">
    <property type="entry name" value="OMPR_PHOB"/>
    <property type="match status" value="1"/>
</dbReference>
<dbReference type="Gene3D" id="6.10.250.690">
    <property type="match status" value="1"/>
</dbReference>
<dbReference type="Pfam" id="PF00072">
    <property type="entry name" value="Response_reg"/>
    <property type="match status" value="1"/>
</dbReference>
<organism evidence="10 11">
    <name type="scientific">Thiorhodovibrio winogradskyi</name>
    <dbReference type="NCBI Taxonomy" id="77007"/>
    <lineage>
        <taxon>Bacteria</taxon>
        <taxon>Pseudomonadati</taxon>
        <taxon>Pseudomonadota</taxon>
        <taxon>Gammaproteobacteria</taxon>
        <taxon>Chromatiales</taxon>
        <taxon>Chromatiaceae</taxon>
        <taxon>Thiorhodovibrio</taxon>
    </lineage>
</organism>
<dbReference type="InterPro" id="IPR016032">
    <property type="entry name" value="Sig_transdc_resp-reg_C-effctor"/>
</dbReference>
<dbReference type="SMART" id="SM00862">
    <property type="entry name" value="Trans_reg_C"/>
    <property type="match status" value="1"/>
</dbReference>
<feature type="domain" description="Response regulatory" evidence="8">
    <location>
        <begin position="10"/>
        <end position="123"/>
    </location>
</feature>
<dbReference type="CDD" id="cd00383">
    <property type="entry name" value="trans_reg_C"/>
    <property type="match status" value="1"/>
</dbReference>
<keyword evidence="3" id="KW-0805">Transcription regulation</keyword>
<dbReference type="PANTHER" id="PTHR48111:SF1">
    <property type="entry name" value="TWO-COMPONENT RESPONSE REGULATOR ORR33"/>
    <property type="match status" value="1"/>
</dbReference>
<evidence type="ECO:0000256" key="6">
    <source>
        <dbReference type="PROSITE-ProRule" id="PRU00169"/>
    </source>
</evidence>
<proteinExistence type="predicted"/>
<evidence type="ECO:0000313" key="11">
    <source>
        <dbReference type="Proteomes" id="UP001432180"/>
    </source>
</evidence>
<dbReference type="InterPro" id="IPR001789">
    <property type="entry name" value="Sig_transdc_resp-reg_receiver"/>
</dbReference>
<keyword evidence="5" id="KW-0804">Transcription</keyword>
<evidence type="ECO:0000256" key="2">
    <source>
        <dbReference type="ARBA" id="ARBA00023012"/>
    </source>
</evidence>
<dbReference type="PANTHER" id="PTHR48111">
    <property type="entry name" value="REGULATOR OF RPOS"/>
    <property type="match status" value="1"/>
</dbReference>
<reference evidence="10 11" key="1">
    <citation type="journal article" date="2023" name="Microorganisms">
        <title>Thiorhodovibrio frisius and Trv. litoralis spp. nov., Two Novel Members from a Clade of Fastidious Purple Sulfur Bacteria That Exhibit Unique Red-Shifted Light-Harvesting Capabilities.</title>
        <authorList>
            <person name="Methner A."/>
            <person name="Kuzyk S.B."/>
            <person name="Petersen J."/>
            <person name="Bauer S."/>
            <person name="Brinkmann H."/>
            <person name="Sichau K."/>
            <person name="Wanner G."/>
            <person name="Wolf J."/>
            <person name="Neumann-Schaal M."/>
            <person name="Henke P."/>
            <person name="Tank M."/>
            <person name="Sproer C."/>
            <person name="Bunk B."/>
            <person name="Overmann J."/>
        </authorList>
    </citation>
    <scope>NUCLEOTIDE SEQUENCE [LARGE SCALE GENOMIC DNA]</scope>
    <source>
        <strain evidence="10 11">DSM 6702</strain>
    </source>
</reference>
<dbReference type="InterPro" id="IPR039420">
    <property type="entry name" value="WalR-like"/>
</dbReference>
<keyword evidence="1 6" id="KW-0597">Phosphoprotein</keyword>
<dbReference type="InterPro" id="IPR036388">
    <property type="entry name" value="WH-like_DNA-bd_sf"/>
</dbReference>
<evidence type="ECO:0000256" key="7">
    <source>
        <dbReference type="PROSITE-ProRule" id="PRU01091"/>
    </source>
</evidence>
<keyword evidence="2" id="KW-0902">Two-component regulatory system</keyword>
<feature type="modified residue" description="4-aspartylphosphate" evidence="6">
    <location>
        <position position="59"/>
    </location>
</feature>
<evidence type="ECO:0000259" key="8">
    <source>
        <dbReference type="PROSITE" id="PS50110"/>
    </source>
</evidence>
<dbReference type="PROSITE" id="PS50110">
    <property type="entry name" value="RESPONSE_REGULATORY"/>
    <property type="match status" value="1"/>
</dbReference>
<evidence type="ECO:0000256" key="5">
    <source>
        <dbReference type="ARBA" id="ARBA00023163"/>
    </source>
</evidence>
<dbReference type="Gene3D" id="3.40.50.2300">
    <property type="match status" value="1"/>
</dbReference>
<dbReference type="Proteomes" id="UP001432180">
    <property type="component" value="Chromosome"/>
</dbReference>
<dbReference type="Gene3D" id="1.10.10.10">
    <property type="entry name" value="Winged helix-like DNA-binding domain superfamily/Winged helix DNA-binding domain"/>
    <property type="match status" value="1"/>
</dbReference>
<feature type="DNA-binding region" description="OmpR/PhoB-type" evidence="7">
    <location>
        <begin position="131"/>
        <end position="229"/>
    </location>
</feature>
<dbReference type="SMART" id="SM00448">
    <property type="entry name" value="REC"/>
    <property type="match status" value="1"/>
</dbReference>
<keyword evidence="4 7" id="KW-0238">DNA-binding</keyword>
<evidence type="ECO:0000259" key="9">
    <source>
        <dbReference type="PROSITE" id="PS51755"/>
    </source>
</evidence>
<gene>
    <name evidence="10" type="primary">regX3</name>
    <name evidence="10" type="ORF">Thiowin_01564</name>
</gene>
<dbReference type="SUPFAM" id="SSF52172">
    <property type="entry name" value="CheY-like"/>
    <property type="match status" value="1"/>
</dbReference>
<evidence type="ECO:0000256" key="1">
    <source>
        <dbReference type="ARBA" id="ARBA00022553"/>
    </source>
</evidence>
<dbReference type="InterPro" id="IPR011006">
    <property type="entry name" value="CheY-like_superfamily"/>
</dbReference>
<protein>
    <submittedName>
        <fullName evidence="10">Sensory transduction protein regX3</fullName>
    </submittedName>
</protein>
<evidence type="ECO:0000313" key="10">
    <source>
        <dbReference type="EMBL" id="WPL16597.1"/>
    </source>
</evidence>
<dbReference type="Pfam" id="PF00486">
    <property type="entry name" value="Trans_reg_C"/>
    <property type="match status" value="1"/>
</dbReference>
<dbReference type="InterPro" id="IPR001867">
    <property type="entry name" value="OmpR/PhoB-type_DNA-bd"/>
</dbReference>
<keyword evidence="11" id="KW-1185">Reference proteome</keyword>
<dbReference type="EMBL" id="CP121472">
    <property type="protein sequence ID" value="WPL16597.1"/>
    <property type="molecule type" value="Genomic_DNA"/>
</dbReference>
<evidence type="ECO:0000256" key="4">
    <source>
        <dbReference type="ARBA" id="ARBA00023125"/>
    </source>
</evidence>
<accession>A0ABZ0S7V5</accession>
<sequence length="232" mass="25797">MWCARIMKARILIIEDHPPLARAMRRVLLADGYGVEWVSSGAEFWRRYRAQGADLVLLDLNLGAEDGMDIARDLVANTPVAVIMVTARGKTEDRIQGLDTGADDYLVKPVVLDELRARIRAVLRRQFGAGEDRIQIGPAILMLTAQTLLCEESARSLELTAAETKILAHLMRRVGRAVDRDTLLDGHVWEPGNRTADVHVGHIRAKLRSAGIGCLRIHPVRGIGYRLDVVRN</sequence>
<evidence type="ECO:0000256" key="3">
    <source>
        <dbReference type="ARBA" id="ARBA00023015"/>
    </source>
</evidence>
<feature type="domain" description="OmpR/PhoB-type" evidence="9">
    <location>
        <begin position="131"/>
        <end position="229"/>
    </location>
</feature>